<sequence>MVGYNIVVDEKFGYKMLDPIPSELELNEFYEKQYYEYMKKNETQSMGRFVNDNKSAELELDWLKRTEYQDSYLIINKQVSNGSLLDIGCGTAEFLSYMQNNGYDVVGIEPSKIAYEKAISKKLQVYNCGLDEFMEKNKKFDIINMTNVLEHIPNPQRTISQCKMLLNTGGIIRIKVPNDFNELQLQIVEKTNKNKWWIAEPDHINYFNFETLINLLNHEGFKVINKTVDFPMEFFMLMGEDYIKNKELGKLCHEKRRNFELNIDGNLRRKIYSAYAEIGIGRNLIIYAKLEL</sequence>
<dbReference type="RefSeq" id="WP_003373230.1">
    <property type="nucleotide sequence ID" value="NZ_CP010520.1"/>
</dbReference>
<protein>
    <submittedName>
        <fullName evidence="1">Class I SAM-dependent methyltransferase</fullName>
    </submittedName>
</protein>
<keyword evidence="1" id="KW-0489">Methyltransferase</keyword>
<evidence type="ECO:0000313" key="2">
    <source>
        <dbReference type="Proteomes" id="UP000486903"/>
    </source>
</evidence>
<dbReference type="AlphaFoldDB" id="A0A6B4FJY6"/>
<dbReference type="EMBL" id="SXFB01000003">
    <property type="protein sequence ID" value="NFV25841.1"/>
    <property type="molecule type" value="Genomic_DNA"/>
</dbReference>
<dbReference type="PANTHER" id="PTHR43861">
    <property type="entry name" value="TRANS-ACONITATE 2-METHYLTRANSFERASE-RELATED"/>
    <property type="match status" value="1"/>
</dbReference>
<name>A0A6B4FJY6_CLOBO</name>
<dbReference type="GO" id="GO:0032259">
    <property type="term" value="P:methylation"/>
    <property type="evidence" value="ECO:0007669"/>
    <property type="project" value="UniProtKB-KW"/>
</dbReference>
<dbReference type="CDD" id="cd02440">
    <property type="entry name" value="AdoMet_MTases"/>
    <property type="match status" value="1"/>
</dbReference>
<gene>
    <name evidence="1" type="ORF">FDG31_06590</name>
</gene>
<dbReference type="SUPFAM" id="SSF53335">
    <property type="entry name" value="S-adenosyl-L-methionine-dependent methyltransferases"/>
    <property type="match status" value="1"/>
</dbReference>
<comment type="caution">
    <text evidence="1">The sequence shown here is derived from an EMBL/GenBank/DDBJ whole genome shotgun (WGS) entry which is preliminary data.</text>
</comment>
<organism evidence="1 2">
    <name type="scientific">Clostridium botulinum</name>
    <dbReference type="NCBI Taxonomy" id="1491"/>
    <lineage>
        <taxon>Bacteria</taxon>
        <taxon>Bacillati</taxon>
        <taxon>Bacillota</taxon>
        <taxon>Clostridia</taxon>
        <taxon>Eubacteriales</taxon>
        <taxon>Clostridiaceae</taxon>
        <taxon>Clostridium</taxon>
    </lineage>
</organism>
<dbReference type="Proteomes" id="UP000486903">
    <property type="component" value="Unassembled WGS sequence"/>
</dbReference>
<dbReference type="InterPro" id="IPR029063">
    <property type="entry name" value="SAM-dependent_MTases_sf"/>
</dbReference>
<evidence type="ECO:0000313" key="1">
    <source>
        <dbReference type="EMBL" id="NFV25841.1"/>
    </source>
</evidence>
<dbReference type="PANTHER" id="PTHR43861:SF6">
    <property type="entry name" value="METHYLTRANSFERASE TYPE 11"/>
    <property type="match status" value="1"/>
</dbReference>
<dbReference type="Pfam" id="PF13489">
    <property type="entry name" value="Methyltransf_23"/>
    <property type="match status" value="1"/>
</dbReference>
<accession>A0A6B4FJY6</accession>
<dbReference type="GO" id="GO:0008168">
    <property type="term" value="F:methyltransferase activity"/>
    <property type="evidence" value="ECO:0007669"/>
    <property type="project" value="UniProtKB-KW"/>
</dbReference>
<reference evidence="1 2" key="1">
    <citation type="submission" date="2019-04" db="EMBL/GenBank/DDBJ databases">
        <title>Genome sequencing of Clostridium botulinum Groups I-IV and Clostridium butyricum.</title>
        <authorList>
            <person name="Brunt J."/>
            <person name="Van Vliet A.H.M."/>
            <person name="Stringer S.C."/>
            <person name="Carter A.T."/>
            <person name="Peck M.W."/>
        </authorList>
    </citation>
    <scope>NUCLEOTIDE SEQUENCE [LARGE SCALE GENOMIC DNA]</scope>
    <source>
        <strain evidence="1 2">BL81</strain>
    </source>
</reference>
<keyword evidence="1" id="KW-0808">Transferase</keyword>
<proteinExistence type="predicted"/>
<dbReference type="Gene3D" id="3.40.50.150">
    <property type="entry name" value="Vaccinia Virus protein VP39"/>
    <property type="match status" value="1"/>
</dbReference>